<proteinExistence type="inferred from homology"/>
<dbReference type="Proteomes" id="UP001231518">
    <property type="component" value="Chromosome 15"/>
</dbReference>
<gene>
    <name evidence="4" type="ORF">PYW07_004151</name>
</gene>
<keyword evidence="2" id="KW-0560">Oxidoreductase</keyword>
<evidence type="ECO:0000256" key="1">
    <source>
        <dbReference type="ARBA" id="ARBA00022857"/>
    </source>
</evidence>
<dbReference type="PRINTS" id="PR00081">
    <property type="entry name" value="GDHRDH"/>
</dbReference>
<keyword evidence="5" id="KW-1185">Reference proteome</keyword>
<name>A0AAD8DUT7_MYTSE</name>
<evidence type="ECO:0000256" key="2">
    <source>
        <dbReference type="ARBA" id="ARBA00023002"/>
    </source>
</evidence>
<sequence>MKTVLITGANRGLGLGMVKYLTKQNTAKTIIATCRTVSEELKTLSAENKNLVILNLDVKNTASFGDFSTEISKVVGNQGLNLLINNAGVTTKFTKLPFVKTEQLLDNLTVNTIAPIMLTKTLLPILKQAADANSDKPMGVHRAAVINMSSILGSISQNDQGGFYPYRCSKAALNAASKSMSVDLKKDNILVASMHPGWVKTDMGGKNAPLEVETSISGMFNTIGKLNESDTGKFLNYDGTELPCVASSDAQSVRDQEHILIFERKKCLEYANERLQEHSAA</sequence>
<dbReference type="InterPro" id="IPR036291">
    <property type="entry name" value="NAD(P)-bd_dom_sf"/>
</dbReference>
<dbReference type="GO" id="GO:0005737">
    <property type="term" value="C:cytoplasm"/>
    <property type="evidence" value="ECO:0007669"/>
    <property type="project" value="TreeGrafter"/>
</dbReference>
<organism evidence="4 5">
    <name type="scientific">Mythimna separata</name>
    <name type="common">Oriental armyworm</name>
    <name type="synonym">Pseudaletia separata</name>
    <dbReference type="NCBI Taxonomy" id="271217"/>
    <lineage>
        <taxon>Eukaryota</taxon>
        <taxon>Metazoa</taxon>
        <taxon>Ecdysozoa</taxon>
        <taxon>Arthropoda</taxon>
        <taxon>Hexapoda</taxon>
        <taxon>Insecta</taxon>
        <taxon>Pterygota</taxon>
        <taxon>Neoptera</taxon>
        <taxon>Endopterygota</taxon>
        <taxon>Lepidoptera</taxon>
        <taxon>Glossata</taxon>
        <taxon>Ditrysia</taxon>
        <taxon>Noctuoidea</taxon>
        <taxon>Noctuidae</taxon>
        <taxon>Noctuinae</taxon>
        <taxon>Hadenini</taxon>
        <taxon>Mythimna</taxon>
    </lineage>
</organism>
<dbReference type="CDD" id="cd05325">
    <property type="entry name" value="carb_red_sniffer_like_SDR_c"/>
    <property type="match status" value="1"/>
</dbReference>
<dbReference type="EMBL" id="JARGEI010000012">
    <property type="protein sequence ID" value="KAJ8722971.1"/>
    <property type="molecule type" value="Genomic_DNA"/>
</dbReference>
<dbReference type="Pfam" id="PF00106">
    <property type="entry name" value="adh_short"/>
    <property type="match status" value="1"/>
</dbReference>
<dbReference type="AlphaFoldDB" id="A0AAD8DUT7"/>
<dbReference type="InterPro" id="IPR051468">
    <property type="entry name" value="Fungal_SecMetab_SDRs"/>
</dbReference>
<evidence type="ECO:0000313" key="5">
    <source>
        <dbReference type="Proteomes" id="UP001231518"/>
    </source>
</evidence>
<dbReference type="SUPFAM" id="SSF51735">
    <property type="entry name" value="NAD(P)-binding Rossmann-fold domains"/>
    <property type="match status" value="1"/>
</dbReference>
<dbReference type="Gene3D" id="3.40.50.720">
    <property type="entry name" value="NAD(P)-binding Rossmann-like Domain"/>
    <property type="match status" value="1"/>
</dbReference>
<comment type="caution">
    <text evidence="4">The sequence shown here is derived from an EMBL/GenBank/DDBJ whole genome shotgun (WGS) entry which is preliminary data.</text>
</comment>
<dbReference type="PANTHER" id="PTHR43544">
    <property type="entry name" value="SHORT-CHAIN DEHYDROGENASE/REDUCTASE"/>
    <property type="match status" value="1"/>
</dbReference>
<evidence type="ECO:0000313" key="4">
    <source>
        <dbReference type="EMBL" id="KAJ8722971.1"/>
    </source>
</evidence>
<keyword evidence="1" id="KW-0521">NADP</keyword>
<evidence type="ECO:0008006" key="6">
    <source>
        <dbReference type="Google" id="ProtNLM"/>
    </source>
</evidence>
<dbReference type="GO" id="GO:0004090">
    <property type="term" value="F:carbonyl reductase (NADPH) activity"/>
    <property type="evidence" value="ECO:0007669"/>
    <property type="project" value="TreeGrafter"/>
</dbReference>
<dbReference type="PRINTS" id="PR00080">
    <property type="entry name" value="SDRFAMILY"/>
</dbReference>
<reference evidence="4" key="1">
    <citation type="submission" date="2023-03" db="EMBL/GenBank/DDBJ databases">
        <title>Chromosome-level genomes of two armyworms, Mythimna separata and Mythimna loreyi, provide insights into the biosynthesis and reception of sex pheromones.</title>
        <authorList>
            <person name="Zhao H."/>
        </authorList>
    </citation>
    <scope>NUCLEOTIDE SEQUENCE</scope>
    <source>
        <strain evidence="4">BeijingLab</strain>
        <tissue evidence="4">Pupa</tissue>
    </source>
</reference>
<dbReference type="PANTHER" id="PTHR43544:SF7">
    <property type="entry name" value="NADB-LER2"/>
    <property type="match status" value="1"/>
</dbReference>
<comment type="similarity">
    <text evidence="3">Belongs to the short-chain dehydrogenases/reductases (SDR) family.</text>
</comment>
<evidence type="ECO:0000256" key="3">
    <source>
        <dbReference type="RuleBase" id="RU000363"/>
    </source>
</evidence>
<protein>
    <recommendedName>
        <fullName evidence="6">C-factor</fullName>
    </recommendedName>
</protein>
<accession>A0AAD8DUT7</accession>
<dbReference type="InterPro" id="IPR002347">
    <property type="entry name" value="SDR_fam"/>
</dbReference>